<keyword evidence="2" id="KW-0472">Membrane</keyword>
<feature type="region of interest" description="Disordered" evidence="1">
    <location>
        <begin position="43"/>
        <end position="72"/>
    </location>
</feature>
<keyword evidence="2" id="KW-1133">Transmembrane helix</keyword>
<feature type="compositionally biased region" description="Pro residues" evidence="1">
    <location>
        <begin position="53"/>
        <end position="65"/>
    </location>
</feature>
<organism evidence="3 4">
    <name type="scientific">Bodo saltans</name>
    <name type="common">Flagellated protozoan</name>
    <dbReference type="NCBI Taxonomy" id="75058"/>
    <lineage>
        <taxon>Eukaryota</taxon>
        <taxon>Discoba</taxon>
        <taxon>Euglenozoa</taxon>
        <taxon>Kinetoplastea</taxon>
        <taxon>Metakinetoplastina</taxon>
        <taxon>Eubodonida</taxon>
        <taxon>Bodonidae</taxon>
        <taxon>Bodo</taxon>
    </lineage>
</organism>
<feature type="transmembrane region" description="Helical" evidence="2">
    <location>
        <begin position="12"/>
        <end position="31"/>
    </location>
</feature>
<sequence length="375" mass="40284">MMPQMQHHHSLMSIASVVTVIMISSIVVVASSNTTRSVSKTLTEYPSATAGPRSPPTHAPLPPYDGPTQVQSSSNIVTAKQTLITVRTDQALVLAQEMLDIENSELPLASRKNFSTMSIDDLLSSYYTWGAAYEYCRFLSFHLNMLLANALHNQTDVAAQFKEAVESMWDDSGSILRTNRNGTCSLSGGSVGVSTALLTEVPQVNRSYYPPTFSIFIMGHGPWGASVTSFLSPTFSTNFVASYRPFDLIETLGFIGLVYKSPASPSVTTVTVYAVTKESAFSEDGGVAIWTFLMVQVISLCTAVVVGMTIVRWVIKPPALPPLKERIMKGNGLIDEDSAGESGSFVGVVGSFNATSNSGSGTGSTLDSQNKEKMQ</sequence>
<evidence type="ECO:0000313" key="3">
    <source>
        <dbReference type="EMBL" id="CUG90806.1"/>
    </source>
</evidence>
<keyword evidence="2" id="KW-0812">Transmembrane</keyword>
<feature type="region of interest" description="Disordered" evidence="1">
    <location>
        <begin position="353"/>
        <end position="375"/>
    </location>
</feature>
<feature type="transmembrane region" description="Helical" evidence="2">
    <location>
        <begin position="287"/>
        <end position="315"/>
    </location>
</feature>
<feature type="compositionally biased region" description="Low complexity" evidence="1">
    <location>
        <begin position="353"/>
        <end position="365"/>
    </location>
</feature>
<keyword evidence="4" id="KW-1185">Reference proteome</keyword>
<proteinExistence type="predicted"/>
<gene>
    <name evidence="3" type="ORF">BSAL_28900</name>
</gene>
<dbReference type="EMBL" id="CYKH01001865">
    <property type="protein sequence ID" value="CUG90806.1"/>
    <property type="molecule type" value="Genomic_DNA"/>
</dbReference>
<accession>A0A0S4JN33</accession>
<protein>
    <submittedName>
        <fullName evidence="3">Uncharacterized protein</fullName>
    </submittedName>
</protein>
<name>A0A0S4JN33_BODSA</name>
<evidence type="ECO:0000256" key="1">
    <source>
        <dbReference type="SAM" id="MobiDB-lite"/>
    </source>
</evidence>
<dbReference type="VEuPathDB" id="TriTrypDB:BSAL_28900"/>
<dbReference type="Proteomes" id="UP000051952">
    <property type="component" value="Unassembled WGS sequence"/>
</dbReference>
<evidence type="ECO:0000256" key="2">
    <source>
        <dbReference type="SAM" id="Phobius"/>
    </source>
</evidence>
<dbReference type="AlphaFoldDB" id="A0A0S4JN33"/>
<reference evidence="4" key="1">
    <citation type="submission" date="2015-09" db="EMBL/GenBank/DDBJ databases">
        <authorList>
            <consortium name="Pathogen Informatics"/>
        </authorList>
    </citation>
    <scope>NUCLEOTIDE SEQUENCE [LARGE SCALE GENOMIC DNA]</scope>
    <source>
        <strain evidence="4">Lake Konstanz</strain>
    </source>
</reference>
<evidence type="ECO:0000313" key="4">
    <source>
        <dbReference type="Proteomes" id="UP000051952"/>
    </source>
</evidence>